<name>A0ABU7PBZ3_9ACTN</name>
<dbReference type="RefSeq" id="WP_330795621.1">
    <property type="nucleotide sequence ID" value="NZ_JAZEWV010000010.1"/>
</dbReference>
<proteinExistence type="predicted"/>
<feature type="region of interest" description="Disordered" evidence="1">
    <location>
        <begin position="1"/>
        <end position="21"/>
    </location>
</feature>
<keyword evidence="3" id="KW-1185">Reference proteome</keyword>
<evidence type="ECO:0000313" key="3">
    <source>
        <dbReference type="Proteomes" id="UP001344658"/>
    </source>
</evidence>
<comment type="caution">
    <text evidence="2">The sequence shown here is derived from an EMBL/GenBank/DDBJ whole genome shotgun (WGS) entry which is preliminary data.</text>
</comment>
<dbReference type="EMBL" id="JAZEWV010000010">
    <property type="protein sequence ID" value="MEE4543325.1"/>
    <property type="molecule type" value="Genomic_DNA"/>
</dbReference>
<gene>
    <name evidence="2" type="ORF">V2S66_15270</name>
</gene>
<evidence type="ECO:0000313" key="2">
    <source>
        <dbReference type="EMBL" id="MEE4543325.1"/>
    </source>
</evidence>
<accession>A0ABU7PBZ3</accession>
<evidence type="ECO:0000256" key="1">
    <source>
        <dbReference type="SAM" id="MobiDB-lite"/>
    </source>
</evidence>
<sequence length="65" mass="6417">MDNHAVTTDFPAAQGGSAAPDDAVARAEAVRAARRRVAILAGMTVGAVAVATLGDAPTTVSSIIL</sequence>
<reference evidence="2 3" key="1">
    <citation type="submission" date="2023-12" db="EMBL/GenBank/DDBJ databases">
        <title>Streptomyces sp. V4-01.</title>
        <authorList>
            <person name="Somphong A."/>
            <person name="Phongsopitanun W."/>
        </authorList>
    </citation>
    <scope>NUCLEOTIDE SEQUENCE [LARGE SCALE GENOMIC DNA]</scope>
    <source>
        <strain evidence="2 3">V4-01</strain>
    </source>
</reference>
<organism evidence="2 3">
    <name type="scientific">Actinacidiphila polyblastidii</name>
    <dbReference type="NCBI Taxonomy" id="3110430"/>
    <lineage>
        <taxon>Bacteria</taxon>
        <taxon>Bacillati</taxon>
        <taxon>Actinomycetota</taxon>
        <taxon>Actinomycetes</taxon>
        <taxon>Kitasatosporales</taxon>
        <taxon>Streptomycetaceae</taxon>
        <taxon>Actinacidiphila</taxon>
    </lineage>
</organism>
<dbReference type="Proteomes" id="UP001344658">
    <property type="component" value="Unassembled WGS sequence"/>
</dbReference>
<protein>
    <submittedName>
        <fullName evidence="2">Uncharacterized protein</fullName>
    </submittedName>
</protein>